<gene>
    <name evidence="2" type="ORF">K788_0007773</name>
</gene>
<dbReference type="AlphaFoldDB" id="A0A0P0R721"/>
<reference evidence="2 3" key="1">
    <citation type="journal article" date="2014" name="Genome Announc.">
        <title>Draft Genome Sequence of the Haloacid-Degrading Burkholderia caribensis Strain MBA4.</title>
        <authorList>
            <person name="Pan Y."/>
            <person name="Kong K.F."/>
            <person name="Tsang J.S."/>
        </authorList>
    </citation>
    <scope>NUCLEOTIDE SEQUENCE [LARGE SCALE GENOMIC DNA]</scope>
    <source>
        <strain evidence="2 3">MBA4</strain>
    </source>
</reference>
<dbReference type="KEGG" id="bcai:K788_0007773"/>
<dbReference type="EMBL" id="CP012746">
    <property type="protein sequence ID" value="ALL63843.1"/>
    <property type="molecule type" value="Genomic_DNA"/>
</dbReference>
<sequence length="45" mass="4939">MVFGGGWRVRGAGRFGFLPLLRWDLWFGFCVLAVPGVFVVAARPG</sequence>
<feature type="transmembrane region" description="Helical" evidence="1">
    <location>
        <begin position="25"/>
        <end position="42"/>
    </location>
</feature>
<accession>A0A0P0R721</accession>
<name>A0A0P0R721_9BURK</name>
<evidence type="ECO:0000256" key="1">
    <source>
        <dbReference type="SAM" id="Phobius"/>
    </source>
</evidence>
<keyword evidence="1" id="KW-1133">Transmembrane helix</keyword>
<evidence type="ECO:0000313" key="2">
    <source>
        <dbReference type="EMBL" id="ALL63843.1"/>
    </source>
</evidence>
<keyword evidence="1" id="KW-0812">Transmembrane</keyword>
<evidence type="ECO:0000313" key="3">
    <source>
        <dbReference type="Proteomes" id="UP000019146"/>
    </source>
</evidence>
<keyword evidence="1" id="KW-0472">Membrane</keyword>
<dbReference type="Proteomes" id="UP000019146">
    <property type="component" value="Chromosome 1"/>
</dbReference>
<organism evidence="2 3">
    <name type="scientific">Paraburkholderia caribensis MBA4</name>
    <dbReference type="NCBI Taxonomy" id="1323664"/>
    <lineage>
        <taxon>Bacteria</taxon>
        <taxon>Pseudomonadati</taxon>
        <taxon>Pseudomonadota</taxon>
        <taxon>Betaproteobacteria</taxon>
        <taxon>Burkholderiales</taxon>
        <taxon>Burkholderiaceae</taxon>
        <taxon>Paraburkholderia</taxon>
    </lineage>
</organism>
<protein>
    <submittedName>
        <fullName evidence="2">Uncharacterized protein</fullName>
    </submittedName>
</protein>
<proteinExistence type="predicted"/>